<feature type="region of interest" description="Disordered" evidence="1">
    <location>
        <begin position="1"/>
        <end position="25"/>
    </location>
</feature>
<evidence type="ECO:0000256" key="1">
    <source>
        <dbReference type="SAM" id="MobiDB-lite"/>
    </source>
</evidence>
<protein>
    <submittedName>
        <fullName evidence="2">Uncharacterized protein</fullName>
    </submittedName>
</protein>
<reference evidence="2 3" key="1">
    <citation type="submission" date="2020-02" db="EMBL/GenBank/DDBJ databases">
        <authorList>
            <person name="Ferguson B K."/>
        </authorList>
    </citation>
    <scope>NUCLEOTIDE SEQUENCE [LARGE SCALE GENOMIC DNA]</scope>
</reference>
<feature type="compositionally biased region" description="Polar residues" evidence="1">
    <location>
        <begin position="9"/>
        <end position="25"/>
    </location>
</feature>
<evidence type="ECO:0000313" key="3">
    <source>
        <dbReference type="Proteomes" id="UP000479000"/>
    </source>
</evidence>
<sequence length="79" mass="8511">MAAPREAPPSTSREVFSSPGFCSSGQPPPLPPFVASLGIRGCFVYSCLENVFITIDMAIFSKEGLNSYTDETEWGPSMC</sequence>
<gene>
    <name evidence="2" type="ORF">NTEN_LOCUS20832</name>
</gene>
<name>A0A6H5HKS7_9HEMI</name>
<organism evidence="2 3">
    <name type="scientific">Nesidiocoris tenuis</name>
    <dbReference type="NCBI Taxonomy" id="355587"/>
    <lineage>
        <taxon>Eukaryota</taxon>
        <taxon>Metazoa</taxon>
        <taxon>Ecdysozoa</taxon>
        <taxon>Arthropoda</taxon>
        <taxon>Hexapoda</taxon>
        <taxon>Insecta</taxon>
        <taxon>Pterygota</taxon>
        <taxon>Neoptera</taxon>
        <taxon>Paraneoptera</taxon>
        <taxon>Hemiptera</taxon>
        <taxon>Heteroptera</taxon>
        <taxon>Panheteroptera</taxon>
        <taxon>Cimicomorpha</taxon>
        <taxon>Miridae</taxon>
        <taxon>Dicyphina</taxon>
        <taxon>Nesidiocoris</taxon>
    </lineage>
</organism>
<accession>A0A6H5HKS7</accession>
<dbReference type="Proteomes" id="UP000479000">
    <property type="component" value="Unassembled WGS sequence"/>
</dbReference>
<dbReference type="AlphaFoldDB" id="A0A6H5HKS7"/>
<evidence type="ECO:0000313" key="2">
    <source>
        <dbReference type="EMBL" id="CAB0016682.1"/>
    </source>
</evidence>
<proteinExistence type="predicted"/>
<keyword evidence="3" id="KW-1185">Reference proteome</keyword>
<dbReference type="EMBL" id="CADCXU010030541">
    <property type="protein sequence ID" value="CAB0016682.1"/>
    <property type="molecule type" value="Genomic_DNA"/>
</dbReference>